<keyword evidence="2" id="KW-1185">Reference proteome</keyword>
<name>A0A2V3PHU7_9BACT</name>
<proteinExistence type="predicted"/>
<organism evidence="1 2">
    <name type="scientific">Dysgonomonas alginatilytica</name>
    <dbReference type="NCBI Taxonomy" id="1605892"/>
    <lineage>
        <taxon>Bacteria</taxon>
        <taxon>Pseudomonadati</taxon>
        <taxon>Bacteroidota</taxon>
        <taxon>Bacteroidia</taxon>
        <taxon>Bacteroidales</taxon>
        <taxon>Dysgonomonadaceae</taxon>
        <taxon>Dysgonomonas</taxon>
    </lineage>
</organism>
<dbReference type="EMBL" id="QICL01000046">
    <property type="protein sequence ID" value="PXV58474.1"/>
    <property type="molecule type" value="Genomic_DNA"/>
</dbReference>
<evidence type="ECO:0000313" key="1">
    <source>
        <dbReference type="EMBL" id="PXV58474.1"/>
    </source>
</evidence>
<dbReference type="AlphaFoldDB" id="A0A2V3PHU7"/>
<evidence type="ECO:0000313" key="2">
    <source>
        <dbReference type="Proteomes" id="UP000247973"/>
    </source>
</evidence>
<comment type="caution">
    <text evidence="1">The sequence shown here is derived from an EMBL/GenBank/DDBJ whole genome shotgun (WGS) entry which is preliminary data.</text>
</comment>
<protein>
    <submittedName>
        <fullName evidence="1">Uncharacterized protein</fullName>
    </submittedName>
</protein>
<dbReference type="Proteomes" id="UP000247973">
    <property type="component" value="Unassembled WGS sequence"/>
</dbReference>
<sequence>MPNETQIVSDKAESEQDVQVEPFNDKLIDHKPMSGWKAYGLIGKVKTVKENNGYQLEFNTDGNVIKIVKKYSDSESIFIRKYDSPSMYTEILREGSTAYEIILKDNIRKEKIVDDYPDEEKYFSYTFDKQGRVIEFNDRLTYWNHNSNSYIYEKDSDVLPQKEIFDEGWEDGSCTIISTFEYLKVDNMGNWTERKVNKKVTEYESMGEKKTQKTDSQIETRIITYFSVQ</sequence>
<accession>A0A2V3PHU7</accession>
<gene>
    <name evidence="1" type="ORF">CLV62_14625</name>
</gene>
<reference evidence="1 2" key="1">
    <citation type="submission" date="2018-03" db="EMBL/GenBank/DDBJ databases">
        <title>Genomic Encyclopedia of Archaeal and Bacterial Type Strains, Phase II (KMG-II): from individual species to whole genera.</title>
        <authorList>
            <person name="Goeker M."/>
        </authorList>
    </citation>
    <scope>NUCLEOTIDE SEQUENCE [LARGE SCALE GENOMIC DNA]</scope>
    <source>
        <strain evidence="1 2">DSM 100214</strain>
    </source>
</reference>